<organism evidence="1">
    <name type="scientific">Anguilla anguilla</name>
    <name type="common">European freshwater eel</name>
    <name type="synonym">Muraena anguilla</name>
    <dbReference type="NCBI Taxonomy" id="7936"/>
    <lineage>
        <taxon>Eukaryota</taxon>
        <taxon>Metazoa</taxon>
        <taxon>Chordata</taxon>
        <taxon>Craniata</taxon>
        <taxon>Vertebrata</taxon>
        <taxon>Euteleostomi</taxon>
        <taxon>Actinopterygii</taxon>
        <taxon>Neopterygii</taxon>
        <taxon>Teleostei</taxon>
        <taxon>Anguilliformes</taxon>
        <taxon>Anguillidae</taxon>
        <taxon>Anguilla</taxon>
    </lineage>
</organism>
<evidence type="ECO:0000313" key="1">
    <source>
        <dbReference type="EMBL" id="JAI07069.1"/>
    </source>
</evidence>
<reference evidence="1" key="1">
    <citation type="submission" date="2014-11" db="EMBL/GenBank/DDBJ databases">
        <authorList>
            <person name="Amaro Gonzalez C."/>
        </authorList>
    </citation>
    <scope>NUCLEOTIDE SEQUENCE</scope>
</reference>
<proteinExistence type="predicted"/>
<accession>A0A0E9XZE8</accession>
<reference evidence="1" key="2">
    <citation type="journal article" date="2015" name="Fish Shellfish Immunol.">
        <title>Early steps in the European eel (Anguilla anguilla)-Vibrio vulnificus interaction in the gills: Role of the RtxA13 toxin.</title>
        <authorList>
            <person name="Callol A."/>
            <person name="Pajuelo D."/>
            <person name="Ebbesson L."/>
            <person name="Teles M."/>
            <person name="MacKenzie S."/>
            <person name="Amaro C."/>
        </authorList>
    </citation>
    <scope>NUCLEOTIDE SEQUENCE</scope>
</reference>
<dbReference type="EMBL" id="GBXM01001509">
    <property type="protein sequence ID" value="JAI07069.1"/>
    <property type="molecule type" value="Transcribed_RNA"/>
</dbReference>
<sequence>MFLPINNNKCNFIHGNSYTKRQNKCCGCDCRCRCQKEMSLTEKKVCPLCSGLGWKRAVRAGYAQHCLLIGY</sequence>
<dbReference type="AlphaFoldDB" id="A0A0E9XZE8"/>
<name>A0A0E9XZE8_ANGAN</name>
<protein>
    <submittedName>
        <fullName evidence="1">Uncharacterized protein</fullName>
    </submittedName>
</protein>